<dbReference type="Proteomes" id="UP000002593">
    <property type="component" value="Chromosome"/>
</dbReference>
<evidence type="ECO:0000313" key="7">
    <source>
        <dbReference type="Proteomes" id="UP000002593"/>
    </source>
</evidence>
<dbReference type="HOGENOM" id="CLU_032119_0_0_2"/>
<protein>
    <submittedName>
        <fullName evidence="6">Conserved archaeal protein</fullName>
    </submittedName>
</protein>
<dbReference type="STRING" id="415426.Hbut_1654"/>
<dbReference type="Pfam" id="PF02926">
    <property type="entry name" value="THUMP"/>
    <property type="match status" value="1"/>
</dbReference>
<dbReference type="PANTHER" id="PTHR14911:SF13">
    <property type="entry name" value="TRNA (GUANINE(6)-N2)-METHYLTRANSFERASE THUMP3"/>
    <property type="match status" value="1"/>
</dbReference>
<dbReference type="GO" id="GO:0016423">
    <property type="term" value="F:tRNA (guanine) methyltransferase activity"/>
    <property type="evidence" value="ECO:0007669"/>
    <property type="project" value="TreeGrafter"/>
</dbReference>
<evidence type="ECO:0000256" key="3">
    <source>
        <dbReference type="ARBA" id="ARBA00022694"/>
    </source>
</evidence>
<name>A2BNA7_HYPBU</name>
<comment type="subcellular location">
    <subcellularLocation>
        <location evidence="1">Cytoplasm</location>
    </subcellularLocation>
</comment>
<evidence type="ECO:0000259" key="5">
    <source>
        <dbReference type="PROSITE" id="PS51165"/>
    </source>
</evidence>
<keyword evidence="3" id="KW-0819">tRNA processing</keyword>
<dbReference type="PROSITE" id="PS51165">
    <property type="entry name" value="THUMP"/>
    <property type="match status" value="1"/>
</dbReference>
<evidence type="ECO:0000313" key="6">
    <source>
        <dbReference type="EMBL" id="ABM81468.1"/>
    </source>
</evidence>
<dbReference type="CDD" id="cd11715">
    <property type="entry name" value="THUMP_AdoMetMT"/>
    <property type="match status" value="1"/>
</dbReference>
<dbReference type="InterPro" id="IPR004114">
    <property type="entry name" value="THUMP_dom"/>
</dbReference>
<dbReference type="SUPFAM" id="SSF53335">
    <property type="entry name" value="S-adenosyl-L-methionine-dependent methyltransferases"/>
    <property type="match status" value="1"/>
</dbReference>
<dbReference type="SUPFAM" id="SSF143437">
    <property type="entry name" value="THUMP domain-like"/>
    <property type="match status" value="1"/>
</dbReference>
<dbReference type="GeneID" id="4781784"/>
<dbReference type="RefSeq" id="WP_011822786.1">
    <property type="nucleotide sequence ID" value="NC_008818.1"/>
</dbReference>
<dbReference type="PRINTS" id="PR00507">
    <property type="entry name" value="N12N6MTFRASE"/>
</dbReference>
<dbReference type="KEGG" id="hbu:Hbut_1654"/>
<keyword evidence="2" id="KW-0489">Methyltransferase</keyword>
<dbReference type="SMART" id="SM00981">
    <property type="entry name" value="THUMP"/>
    <property type="match status" value="1"/>
</dbReference>
<proteinExistence type="predicted"/>
<dbReference type="eggNOG" id="arCOG00048">
    <property type="taxonomic scope" value="Archaea"/>
</dbReference>
<accession>A2BNA7</accession>
<evidence type="ECO:0000256" key="1">
    <source>
        <dbReference type="ARBA" id="ARBA00004496"/>
    </source>
</evidence>
<dbReference type="OrthoDB" id="7080at2157"/>
<keyword evidence="2" id="KW-0808">Transferase</keyword>
<dbReference type="PROSITE" id="PS00092">
    <property type="entry name" value="N6_MTASE"/>
    <property type="match status" value="1"/>
</dbReference>
<dbReference type="Gene3D" id="3.40.50.150">
    <property type="entry name" value="Vaccinia Virus protein VP39"/>
    <property type="match status" value="1"/>
</dbReference>
<organism evidence="6 7">
    <name type="scientific">Hyperthermus butylicus (strain DSM 5456 / JCM 9403 / PLM1-5)</name>
    <dbReference type="NCBI Taxonomy" id="415426"/>
    <lineage>
        <taxon>Archaea</taxon>
        <taxon>Thermoproteota</taxon>
        <taxon>Thermoprotei</taxon>
        <taxon>Desulfurococcales</taxon>
        <taxon>Pyrodictiaceae</taxon>
        <taxon>Hyperthermus</taxon>
    </lineage>
</organism>
<dbReference type="GO" id="GO:0003723">
    <property type="term" value="F:RNA binding"/>
    <property type="evidence" value="ECO:0007669"/>
    <property type="project" value="UniProtKB-UniRule"/>
</dbReference>
<dbReference type="CDD" id="cd02440">
    <property type="entry name" value="AdoMet_MTases"/>
    <property type="match status" value="1"/>
</dbReference>
<dbReference type="InterPro" id="IPR029063">
    <property type="entry name" value="SAM-dependent_MTases_sf"/>
</dbReference>
<dbReference type="Pfam" id="PF01170">
    <property type="entry name" value="UPF0020"/>
    <property type="match status" value="1"/>
</dbReference>
<dbReference type="EnsemblBacteria" id="ABM81468">
    <property type="protein sequence ID" value="ABM81468"/>
    <property type="gene ID" value="Hbut_1654"/>
</dbReference>
<dbReference type="GO" id="GO:0005737">
    <property type="term" value="C:cytoplasm"/>
    <property type="evidence" value="ECO:0007669"/>
    <property type="project" value="UniProtKB-SubCell"/>
</dbReference>
<dbReference type="Gene3D" id="3.30.2130.30">
    <property type="match status" value="1"/>
</dbReference>
<gene>
    <name evidence="6" type="ordered locus">Hbut_1654</name>
</gene>
<dbReference type="InterPro" id="IPR002052">
    <property type="entry name" value="DNA_methylase_N6_adenine_CS"/>
</dbReference>
<dbReference type="EMBL" id="CP000493">
    <property type="protein sequence ID" value="ABM81468.1"/>
    <property type="molecule type" value="Genomic_DNA"/>
</dbReference>
<sequence length="296" mass="32434">MKRARHEGAAALVKLLLTTNPGIEDIAAHEAEAKISARLLEARDGFGRLYVEVDEDMLEFVEEMRSIHRAVIVLAESNVCPARSCLEKVYEIVKGSGVDFYVTPWTSFAVRAERAGTHEYTSLDIARVAGDAVIDAVKSRYGVRPPVDLDYPAVVVAVEVIEDNIMVGIDIGGELSWHRRGYRIYDHPAALKPTLAYAMLLLSGAADGDTVMDPMCGGGTIAIEAAYIFEDSRIICMDKSRRHIEGAVLNARAAMVEKRIEFIVGDATKLRRYVSSVDVLVSNPPYGIRARQPEGG</sequence>
<keyword evidence="7" id="KW-1185">Reference proteome</keyword>
<evidence type="ECO:0000256" key="2">
    <source>
        <dbReference type="ARBA" id="ARBA00022603"/>
    </source>
</evidence>
<evidence type="ECO:0000256" key="4">
    <source>
        <dbReference type="PROSITE-ProRule" id="PRU00529"/>
    </source>
</evidence>
<dbReference type="GO" id="GO:0030488">
    <property type="term" value="P:tRNA methylation"/>
    <property type="evidence" value="ECO:0007669"/>
    <property type="project" value="TreeGrafter"/>
</dbReference>
<reference evidence="6 7" key="1">
    <citation type="journal article" date="2007" name="Archaea">
        <title>The genome of Hyperthermus butylicus: a sulfur-reducing, peptide fermenting, neutrophilic Crenarchaeote growing up to 108 degrees C.</title>
        <authorList>
            <person name="Brugger K."/>
            <person name="Chen L."/>
            <person name="Stark M."/>
            <person name="Zibat A."/>
            <person name="Redder P."/>
            <person name="Ruepp A."/>
            <person name="Awayez M."/>
            <person name="She Q."/>
            <person name="Garrett R.A."/>
            <person name="Klenk H.P."/>
        </authorList>
    </citation>
    <scope>NUCLEOTIDE SEQUENCE [LARGE SCALE GENOMIC DNA]</scope>
    <source>
        <strain evidence="7">DSM 5456 / JCM 9403 / PLM1-5</strain>
    </source>
</reference>
<dbReference type="InterPro" id="IPR000241">
    <property type="entry name" value="RlmKL-like_Mtase"/>
</dbReference>
<keyword evidence="4" id="KW-0694">RNA-binding</keyword>
<dbReference type="AlphaFoldDB" id="A2BNA7"/>
<feature type="domain" description="THUMP" evidence="5">
    <location>
        <begin position="58"/>
        <end position="171"/>
    </location>
</feature>
<dbReference type="PANTHER" id="PTHR14911">
    <property type="entry name" value="THUMP DOMAIN-CONTAINING"/>
    <property type="match status" value="1"/>
</dbReference>